<sequence length="292" mass="34238">MNLKSRLQAQTQKQNVKWEIIEQDYILSGVLEGISRVPELKNNLVFKGGTALKKVYFGDYRFSQDLDFSGRNNLKIFTGLDGLIQSACTQASETIRSSGENVELKSEPYLEKRPHPEGQKAYVIQARLPWHRDFHTKIYVEISFEEIILMQPEERQIIYPYGELDQGSIYVYPLEEIVAEKIRALLQFAKKLHERSWGRSRVRDYYDIWRILKSYSDKLHLNILPDLVQKKCAHKAVSFEKIEDIFQEKLLLNLEQEWQPWLADIVKNLPNKGIVLSDLREILIPIFNSQQK</sequence>
<evidence type="ECO:0008006" key="3">
    <source>
        <dbReference type="Google" id="ProtNLM"/>
    </source>
</evidence>
<gene>
    <name evidence="1" type="ORF">GQ61_05675</name>
</gene>
<proteinExistence type="predicted"/>
<evidence type="ECO:0000313" key="1">
    <source>
        <dbReference type="EMBL" id="ARN84860.1"/>
    </source>
</evidence>
<dbReference type="RefSeq" id="WP_085784358.1">
    <property type="nucleotide sequence ID" value="NZ_CP008743.1"/>
</dbReference>
<dbReference type="EMBL" id="CP008743">
    <property type="protein sequence ID" value="ARN84860.1"/>
    <property type="molecule type" value="Genomic_DNA"/>
</dbReference>
<reference evidence="1 2" key="1">
    <citation type="submission" date="2014-06" db="EMBL/GenBank/DDBJ databases">
        <title>The genome of the endonuclear symbiont Nucleicultrix amoebiphila.</title>
        <authorList>
            <person name="Schulz F."/>
            <person name="Horn M."/>
        </authorList>
    </citation>
    <scope>NUCLEOTIDE SEQUENCE [LARGE SCALE GENOMIC DNA]</scope>
    <source>
        <strain evidence="1 2">FS5</strain>
    </source>
</reference>
<dbReference type="OrthoDB" id="1550603at2"/>
<dbReference type="Pfam" id="PF08843">
    <property type="entry name" value="AbiEii"/>
    <property type="match status" value="1"/>
</dbReference>
<keyword evidence="2" id="KW-1185">Reference proteome</keyword>
<dbReference type="Proteomes" id="UP000237351">
    <property type="component" value="Chromosome"/>
</dbReference>
<organism evidence="1 2">
    <name type="scientific">Candidatus Nucleicultrix amoebiphila FS5</name>
    <dbReference type="NCBI Taxonomy" id="1414854"/>
    <lineage>
        <taxon>Bacteria</taxon>
        <taxon>Pseudomonadati</taxon>
        <taxon>Pseudomonadota</taxon>
        <taxon>Alphaproteobacteria</taxon>
        <taxon>Holosporales</taxon>
        <taxon>Candidatus Nucleicultricaceae</taxon>
        <taxon>Candidatus Nucleicultrix</taxon>
    </lineage>
</organism>
<dbReference type="AlphaFoldDB" id="A0A1W6N4Q8"/>
<dbReference type="STRING" id="1414854.GQ61_05675"/>
<name>A0A1W6N4Q8_9PROT</name>
<dbReference type="InterPro" id="IPR014942">
    <property type="entry name" value="AbiEii"/>
</dbReference>
<dbReference type="KEGG" id="naf:GQ61_05675"/>
<accession>A0A1W6N4Q8</accession>
<protein>
    <recommendedName>
        <fullName evidence="3">Nucleotidyl transferase AbiEii/AbiGii toxin family protein</fullName>
    </recommendedName>
</protein>
<evidence type="ECO:0000313" key="2">
    <source>
        <dbReference type="Proteomes" id="UP000237351"/>
    </source>
</evidence>
<dbReference type="Gene3D" id="3.10.450.620">
    <property type="entry name" value="JHP933, nucleotidyltransferase-like core domain"/>
    <property type="match status" value="1"/>
</dbReference>